<sequence length="404" mass="42929">MSATDYRGEATFSAYLNVHLNKVKDLNPDFKWIVVTEISAAEVLHSAESLGQRTTFITLCIAAVIGLIAFFLAKTFIGPLTVLAGQVSKASEGDLTVRLEEFNRRDEIGVLGQAVGSMLDSLRDQVRRITEVVTVLSSAAADISSTVAQLATSTSKTSAAVTETTTTVEQVKQAAKVSSEKAKKVSSSAQQAVQVSESGKKATEDTVHGMNLIKDQMESIGETVVRLSEHSQAIEDIINAVQDIADQSNLLAVNASIEAARAGDQGKGFAVVAYEIKNLADQSKKATEQVKSILNDTRKWVNAVVMAAEQGGKAVDAGVTQSLVAGEAIQSLASSVATSSQAASVIDSTSEQQFIGVDQVARAMANIEHAMRQNLDGTSQLEAAAKELEELGEFLRGLVHRYKI</sequence>
<comment type="caution">
    <text evidence="7">The sequence shown here is derived from an EMBL/GenBank/DDBJ whole genome shotgun (WGS) entry which is preliminary data.</text>
</comment>
<comment type="similarity">
    <text evidence="2">Belongs to the methyl-accepting chemotaxis (MCP) protein family.</text>
</comment>
<evidence type="ECO:0000259" key="6">
    <source>
        <dbReference type="PROSITE" id="PS50885"/>
    </source>
</evidence>
<dbReference type="SUPFAM" id="SSF58104">
    <property type="entry name" value="Methyl-accepting chemotaxis protein (MCP) signaling domain"/>
    <property type="match status" value="1"/>
</dbReference>
<dbReference type="EMBL" id="JACRDE010000213">
    <property type="protein sequence ID" value="MBI5249379.1"/>
    <property type="molecule type" value="Genomic_DNA"/>
</dbReference>
<feature type="domain" description="HAMP" evidence="6">
    <location>
        <begin position="74"/>
        <end position="127"/>
    </location>
</feature>
<organism evidence="7 8">
    <name type="scientific">Desulfomonile tiedjei</name>
    <dbReference type="NCBI Taxonomy" id="2358"/>
    <lineage>
        <taxon>Bacteria</taxon>
        <taxon>Pseudomonadati</taxon>
        <taxon>Thermodesulfobacteriota</taxon>
        <taxon>Desulfomonilia</taxon>
        <taxon>Desulfomonilales</taxon>
        <taxon>Desulfomonilaceae</taxon>
        <taxon>Desulfomonile</taxon>
    </lineage>
</organism>
<dbReference type="CDD" id="cd06225">
    <property type="entry name" value="HAMP"/>
    <property type="match status" value="1"/>
</dbReference>
<evidence type="ECO:0000313" key="7">
    <source>
        <dbReference type="EMBL" id="MBI5249379.1"/>
    </source>
</evidence>
<dbReference type="PROSITE" id="PS50111">
    <property type="entry name" value="CHEMOTAXIS_TRANSDUC_2"/>
    <property type="match status" value="1"/>
</dbReference>
<dbReference type="AlphaFoldDB" id="A0A9D6V0Q0"/>
<dbReference type="InterPro" id="IPR004090">
    <property type="entry name" value="Chemotax_Me-accpt_rcpt"/>
</dbReference>
<dbReference type="GO" id="GO:0016020">
    <property type="term" value="C:membrane"/>
    <property type="evidence" value="ECO:0007669"/>
    <property type="project" value="InterPro"/>
</dbReference>
<evidence type="ECO:0000256" key="4">
    <source>
        <dbReference type="SAM" id="Phobius"/>
    </source>
</evidence>
<evidence type="ECO:0000256" key="2">
    <source>
        <dbReference type="ARBA" id="ARBA00029447"/>
    </source>
</evidence>
<dbReference type="PROSITE" id="PS50885">
    <property type="entry name" value="HAMP"/>
    <property type="match status" value="1"/>
</dbReference>
<dbReference type="Pfam" id="PF00015">
    <property type="entry name" value="MCPsignal"/>
    <property type="match status" value="1"/>
</dbReference>
<proteinExistence type="inferred from homology"/>
<dbReference type="Gene3D" id="1.10.287.950">
    <property type="entry name" value="Methyl-accepting chemotaxis protein"/>
    <property type="match status" value="1"/>
</dbReference>
<evidence type="ECO:0000256" key="3">
    <source>
        <dbReference type="PROSITE-ProRule" id="PRU00284"/>
    </source>
</evidence>
<feature type="domain" description="Methyl-accepting transducer" evidence="5">
    <location>
        <begin position="132"/>
        <end position="368"/>
    </location>
</feature>
<evidence type="ECO:0000259" key="5">
    <source>
        <dbReference type="PROSITE" id="PS50111"/>
    </source>
</evidence>
<protein>
    <submittedName>
        <fullName evidence="7">Methyl-accepting chemotaxis protein</fullName>
    </submittedName>
</protein>
<dbReference type="SMART" id="SM00283">
    <property type="entry name" value="MA"/>
    <property type="match status" value="1"/>
</dbReference>
<keyword evidence="4" id="KW-0812">Transmembrane</keyword>
<dbReference type="PANTHER" id="PTHR32089">
    <property type="entry name" value="METHYL-ACCEPTING CHEMOTAXIS PROTEIN MCPB"/>
    <property type="match status" value="1"/>
</dbReference>
<dbReference type="InterPro" id="IPR004089">
    <property type="entry name" value="MCPsignal_dom"/>
</dbReference>
<dbReference type="SMART" id="SM00304">
    <property type="entry name" value="HAMP"/>
    <property type="match status" value="1"/>
</dbReference>
<dbReference type="GO" id="GO:0007165">
    <property type="term" value="P:signal transduction"/>
    <property type="evidence" value="ECO:0007669"/>
    <property type="project" value="UniProtKB-KW"/>
</dbReference>
<keyword evidence="1 3" id="KW-0807">Transducer</keyword>
<dbReference type="Proteomes" id="UP000807825">
    <property type="component" value="Unassembled WGS sequence"/>
</dbReference>
<name>A0A9D6V0Q0_9BACT</name>
<dbReference type="GO" id="GO:0006935">
    <property type="term" value="P:chemotaxis"/>
    <property type="evidence" value="ECO:0007669"/>
    <property type="project" value="InterPro"/>
</dbReference>
<dbReference type="GO" id="GO:0004888">
    <property type="term" value="F:transmembrane signaling receptor activity"/>
    <property type="evidence" value="ECO:0007669"/>
    <property type="project" value="InterPro"/>
</dbReference>
<evidence type="ECO:0000313" key="8">
    <source>
        <dbReference type="Proteomes" id="UP000807825"/>
    </source>
</evidence>
<keyword evidence="4" id="KW-1133">Transmembrane helix</keyword>
<reference evidence="7" key="1">
    <citation type="submission" date="2020-07" db="EMBL/GenBank/DDBJ databases">
        <title>Huge and variable diversity of episymbiotic CPR bacteria and DPANN archaea in groundwater ecosystems.</title>
        <authorList>
            <person name="He C.Y."/>
            <person name="Keren R."/>
            <person name="Whittaker M."/>
            <person name="Farag I.F."/>
            <person name="Doudna J."/>
            <person name="Cate J.H.D."/>
            <person name="Banfield J.F."/>
        </authorList>
    </citation>
    <scope>NUCLEOTIDE SEQUENCE</scope>
    <source>
        <strain evidence="7">NC_groundwater_1664_Pr3_B-0.1um_52_9</strain>
    </source>
</reference>
<keyword evidence="4" id="KW-0472">Membrane</keyword>
<evidence type="ECO:0000256" key="1">
    <source>
        <dbReference type="ARBA" id="ARBA00023224"/>
    </source>
</evidence>
<gene>
    <name evidence="7" type="ORF">HY912_07785</name>
</gene>
<feature type="transmembrane region" description="Helical" evidence="4">
    <location>
        <begin position="54"/>
        <end position="73"/>
    </location>
</feature>
<dbReference type="Pfam" id="PF00672">
    <property type="entry name" value="HAMP"/>
    <property type="match status" value="1"/>
</dbReference>
<dbReference type="InterPro" id="IPR003660">
    <property type="entry name" value="HAMP_dom"/>
</dbReference>
<accession>A0A9D6V0Q0</accession>
<dbReference type="PANTHER" id="PTHR32089:SF112">
    <property type="entry name" value="LYSOZYME-LIKE PROTEIN-RELATED"/>
    <property type="match status" value="1"/>
</dbReference>
<dbReference type="PRINTS" id="PR00260">
    <property type="entry name" value="CHEMTRNSDUCR"/>
</dbReference>